<dbReference type="RefSeq" id="XP_027613772.1">
    <property type="nucleotide sequence ID" value="XM_027757971.1"/>
</dbReference>
<keyword evidence="2" id="KW-1185">Reference proteome</keyword>
<dbReference type="Gene3D" id="2.40.10.10">
    <property type="entry name" value="Trypsin-like serine proteases"/>
    <property type="match status" value="1"/>
</dbReference>
<evidence type="ECO:0000313" key="1">
    <source>
        <dbReference type="EMBL" id="GBE82859.1"/>
    </source>
</evidence>
<organism evidence="1 2">
    <name type="scientific">Sparassis crispa</name>
    <dbReference type="NCBI Taxonomy" id="139825"/>
    <lineage>
        <taxon>Eukaryota</taxon>
        <taxon>Fungi</taxon>
        <taxon>Dikarya</taxon>
        <taxon>Basidiomycota</taxon>
        <taxon>Agaricomycotina</taxon>
        <taxon>Agaricomycetes</taxon>
        <taxon>Polyporales</taxon>
        <taxon>Sparassidaceae</taxon>
        <taxon>Sparassis</taxon>
    </lineage>
</organism>
<dbReference type="InterPro" id="IPR043504">
    <property type="entry name" value="Peptidase_S1_PA_chymotrypsin"/>
</dbReference>
<evidence type="ECO:0008006" key="3">
    <source>
        <dbReference type="Google" id="ProtNLM"/>
    </source>
</evidence>
<dbReference type="OrthoDB" id="5424209at2759"/>
<gene>
    <name evidence="1" type="ORF">SCP_0412460</name>
</gene>
<comment type="caution">
    <text evidence="1">The sequence shown here is derived from an EMBL/GenBank/DDBJ whole genome shotgun (WGS) entry which is preliminary data.</text>
</comment>
<reference evidence="1 2" key="1">
    <citation type="journal article" date="2018" name="Sci. Rep.">
        <title>Genome sequence of the cauliflower mushroom Sparassis crispa (Hanabiratake) and its association with beneficial usage.</title>
        <authorList>
            <person name="Kiyama R."/>
            <person name="Furutani Y."/>
            <person name="Kawaguchi K."/>
            <person name="Nakanishi T."/>
        </authorList>
    </citation>
    <scope>NUCLEOTIDE SEQUENCE [LARGE SCALE GENOMIC DNA]</scope>
</reference>
<dbReference type="InParanoid" id="A0A401GL40"/>
<dbReference type="InterPro" id="IPR009003">
    <property type="entry name" value="Peptidase_S1_PA"/>
</dbReference>
<accession>A0A401GL40</accession>
<sequence length="574" mass="63783">MNGFRSLDKNLSPLSTTEMFVSCSPFPFGKLSLLGDIENMAGDDVVSKVTRLTEKYPNAYSDFYGSGTPCVYKSGPDWPVRKGPLAQRIVHEPRPVHSHAIQPTWVSTSTRICDELESIGIMWTSINPLTYANAGEPKLFCPLIICVGVNPGSLLYEAAVAAAAIVKNILTDAGFPDIEVTFIKSVVTRFIGPKLLSFNPLIDRVPDLRKPFTPTLGLSIAPCKYPYYEGTAALYFCLSKDNDCVVALTCTHIARPPPVYHNTGMTHKKDSQHREKIIALGTMGYDNAIKAMMATIGDRLRSIDTWNNVLCRLGDPIEGESENVTESRDEHLDLVAKATREIQRVKAIHGEVIENYTTLDQRTIGFVLHSEKIEVSVEPYKFTKDWALIKLYNDKIDWTTFKGNKLWVGGNLSISEYGNMMFPQPQDQKNYSYPEDGLLQAYDFVRDAEMHNPQQLDVHGEKCLLVVKNGLATGTTVGRINGLKSFLHVYEDYGISHKSLEIAVLPYDKTHSKFSDAGDSGSVVLDRGGHIVGIVTGGSGPADETDTTYLTPYWWVEEQVKAKFPGCFLYEVVQ</sequence>
<protein>
    <recommendedName>
        <fullName evidence="3">Peptidase S1 domain-containing protein</fullName>
    </recommendedName>
</protein>
<dbReference type="EMBL" id="BFAD01000004">
    <property type="protein sequence ID" value="GBE82859.1"/>
    <property type="molecule type" value="Genomic_DNA"/>
</dbReference>
<dbReference type="AlphaFoldDB" id="A0A401GL40"/>
<dbReference type="SUPFAM" id="SSF50494">
    <property type="entry name" value="Trypsin-like serine proteases"/>
    <property type="match status" value="1"/>
</dbReference>
<dbReference type="GeneID" id="38779776"/>
<proteinExistence type="predicted"/>
<evidence type="ECO:0000313" key="2">
    <source>
        <dbReference type="Proteomes" id="UP000287166"/>
    </source>
</evidence>
<name>A0A401GL40_9APHY</name>
<dbReference type="Proteomes" id="UP000287166">
    <property type="component" value="Unassembled WGS sequence"/>
</dbReference>